<organism evidence="2 3">
    <name type="scientific">Caerostris darwini</name>
    <dbReference type="NCBI Taxonomy" id="1538125"/>
    <lineage>
        <taxon>Eukaryota</taxon>
        <taxon>Metazoa</taxon>
        <taxon>Ecdysozoa</taxon>
        <taxon>Arthropoda</taxon>
        <taxon>Chelicerata</taxon>
        <taxon>Arachnida</taxon>
        <taxon>Araneae</taxon>
        <taxon>Araneomorphae</taxon>
        <taxon>Entelegynae</taxon>
        <taxon>Araneoidea</taxon>
        <taxon>Araneidae</taxon>
        <taxon>Caerostris</taxon>
    </lineage>
</organism>
<proteinExistence type="predicted"/>
<name>A0AAV4SUK1_9ARAC</name>
<sequence length="98" mass="10744">MNKNSNHPIGLQSDHSTNRARPLFTQRQNACSACKTPQGSATTFKLLESFLMRGVTYKCDFSSSIRVAGVGEPPSLGATLKHRGERGGYLCMEGHFVR</sequence>
<dbReference type="Proteomes" id="UP001054837">
    <property type="component" value="Unassembled WGS sequence"/>
</dbReference>
<comment type="caution">
    <text evidence="2">The sequence shown here is derived from an EMBL/GenBank/DDBJ whole genome shotgun (WGS) entry which is preliminary data.</text>
</comment>
<reference evidence="2 3" key="1">
    <citation type="submission" date="2021-06" db="EMBL/GenBank/DDBJ databases">
        <title>Caerostris darwini draft genome.</title>
        <authorList>
            <person name="Kono N."/>
            <person name="Arakawa K."/>
        </authorList>
    </citation>
    <scope>NUCLEOTIDE SEQUENCE [LARGE SCALE GENOMIC DNA]</scope>
</reference>
<evidence type="ECO:0000313" key="2">
    <source>
        <dbReference type="EMBL" id="GIY36596.1"/>
    </source>
</evidence>
<gene>
    <name evidence="2" type="ORF">CDAR_111121</name>
</gene>
<evidence type="ECO:0000256" key="1">
    <source>
        <dbReference type="SAM" id="MobiDB-lite"/>
    </source>
</evidence>
<keyword evidence="3" id="KW-1185">Reference proteome</keyword>
<accession>A0AAV4SUK1</accession>
<evidence type="ECO:0000313" key="3">
    <source>
        <dbReference type="Proteomes" id="UP001054837"/>
    </source>
</evidence>
<dbReference type="AlphaFoldDB" id="A0AAV4SUK1"/>
<feature type="region of interest" description="Disordered" evidence="1">
    <location>
        <begin position="1"/>
        <end position="22"/>
    </location>
</feature>
<protein>
    <submittedName>
        <fullName evidence="2">Uncharacterized protein</fullName>
    </submittedName>
</protein>
<dbReference type="EMBL" id="BPLQ01008329">
    <property type="protein sequence ID" value="GIY36596.1"/>
    <property type="molecule type" value="Genomic_DNA"/>
</dbReference>